<feature type="domain" description="DNA replication/recombination mediator RecO N-terminal" evidence="8">
    <location>
        <begin position="1"/>
        <end position="79"/>
    </location>
</feature>
<dbReference type="Gene3D" id="6.20.220.20">
    <property type="entry name" value="Recombination protein O, zinc-binding domain"/>
    <property type="match status" value="1"/>
</dbReference>
<keyword evidence="3 7" id="KW-0227">DNA damage</keyword>
<gene>
    <name evidence="7" type="primary">recO</name>
    <name evidence="9" type="ORF">SAMN02910350_02187</name>
</gene>
<dbReference type="InterPro" id="IPR037278">
    <property type="entry name" value="ARFGAP/RecO"/>
</dbReference>
<dbReference type="SUPFAM" id="SSF57863">
    <property type="entry name" value="ArfGap/RecO-like zinc finger"/>
    <property type="match status" value="1"/>
</dbReference>
<accession>A0A1G5S1H3</accession>
<proteinExistence type="inferred from homology"/>
<comment type="similarity">
    <text evidence="1 7">Belongs to the RecO family.</text>
</comment>
<evidence type="ECO:0000256" key="6">
    <source>
        <dbReference type="ARBA" id="ARBA00033409"/>
    </source>
</evidence>
<dbReference type="InterPro" id="IPR003717">
    <property type="entry name" value="RecO"/>
</dbReference>
<evidence type="ECO:0000256" key="2">
    <source>
        <dbReference type="ARBA" id="ARBA00021310"/>
    </source>
</evidence>
<protein>
    <recommendedName>
        <fullName evidence="2 7">DNA repair protein RecO</fullName>
    </recommendedName>
    <alternativeName>
        <fullName evidence="6 7">Recombination protein O</fullName>
    </alternativeName>
</protein>
<dbReference type="PANTHER" id="PTHR33991:SF1">
    <property type="entry name" value="DNA REPAIR PROTEIN RECO"/>
    <property type="match status" value="1"/>
</dbReference>
<dbReference type="InterPro" id="IPR042242">
    <property type="entry name" value="RecO_C"/>
</dbReference>
<dbReference type="Proteomes" id="UP000199428">
    <property type="component" value="Unassembled WGS sequence"/>
</dbReference>
<dbReference type="GO" id="GO:0006302">
    <property type="term" value="P:double-strand break repair"/>
    <property type="evidence" value="ECO:0007669"/>
    <property type="project" value="TreeGrafter"/>
</dbReference>
<sequence>MGLVTLTGLVLSSSDVGEFDKRLVILTKESGRVTAFAKGARRPNNPMVAACSPFCFGTFEAFEGRNSYHISKANISNYFRDLVLDYEKVCLGSYFLEVADFLSVEGVDERHRLALLYQSLKALESGKFSLRLLKNIYDLRTWVIDGEYPNVFQCCSCGKKENLTTFSLKRHGMLCRSCGNLESGTDISGSTLYAMQFIVSSKIEKLYTFVLNNETEEELTRILSAYRLNYRAHKYKSEEFL</sequence>
<dbReference type="EMBL" id="FMWK01000013">
    <property type="protein sequence ID" value="SCZ80235.1"/>
    <property type="molecule type" value="Genomic_DNA"/>
</dbReference>
<dbReference type="Gene3D" id="1.20.1440.120">
    <property type="entry name" value="Recombination protein O, C-terminal domain"/>
    <property type="match status" value="1"/>
</dbReference>
<dbReference type="AlphaFoldDB" id="A0A1G5S1H3"/>
<name>A0A1G5S1H3_PSEXY</name>
<dbReference type="SUPFAM" id="SSF50249">
    <property type="entry name" value="Nucleic acid-binding proteins"/>
    <property type="match status" value="1"/>
</dbReference>
<comment type="function">
    <text evidence="7">Involved in DNA repair and RecF pathway recombination.</text>
</comment>
<evidence type="ECO:0000256" key="7">
    <source>
        <dbReference type="HAMAP-Rule" id="MF_00201"/>
    </source>
</evidence>
<dbReference type="InterPro" id="IPR012340">
    <property type="entry name" value="NA-bd_OB-fold"/>
</dbReference>
<dbReference type="GO" id="GO:0006310">
    <property type="term" value="P:DNA recombination"/>
    <property type="evidence" value="ECO:0007669"/>
    <property type="project" value="UniProtKB-UniRule"/>
</dbReference>
<dbReference type="PANTHER" id="PTHR33991">
    <property type="entry name" value="DNA REPAIR PROTEIN RECO"/>
    <property type="match status" value="1"/>
</dbReference>
<evidence type="ECO:0000313" key="10">
    <source>
        <dbReference type="Proteomes" id="UP000199428"/>
    </source>
</evidence>
<dbReference type="RefSeq" id="WP_028248125.1">
    <property type="nucleotide sequence ID" value="NZ_FMWK01000013.1"/>
</dbReference>
<dbReference type="Gene3D" id="2.40.50.140">
    <property type="entry name" value="Nucleic acid-binding proteins"/>
    <property type="match status" value="1"/>
</dbReference>
<dbReference type="NCBIfam" id="TIGR00613">
    <property type="entry name" value="reco"/>
    <property type="match status" value="1"/>
</dbReference>
<evidence type="ECO:0000259" key="8">
    <source>
        <dbReference type="Pfam" id="PF11967"/>
    </source>
</evidence>
<dbReference type="Pfam" id="PF11967">
    <property type="entry name" value="RecO_N"/>
    <property type="match status" value="1"/>
</dbReference>
<evidence type="ECO:0000256" key="4">
    <source>
        <dbReference type="ARBA" id="ARBA00023172"/>
    </source>
</evidence>
<dbReference type="InterPro" id="IPR022572">
    <property type="entry name" value="DNA_rep/recomb_RecO_N"/>
</dbReference>
<evidence type="ECO:0000313" key="9">
    <source>
        <dbReference type="EMBL" id="SCZ80235.1"/>
    </source>
</evidence>
<evidence type="ECO:0000256" key="1">
    <source>
        <dbReference type="ARBA" id="ARBA00007452"/>
    </source>
</evidence>
<dbReference type="Pfam" id="PF02565">
    <property type="entry name" value="RecO_C"/>
    <property type="match status" value="1"/>
</dbReference>
<dbReference type="GO" id="GO:0043590">
    <property type="term" value="C:bacterial nucleoid"/>
    <property type="evidence" value="ECO:0007669"/>
    <property type="project" value="TreeGrafter"/>
</dbReference>
<dbReference type="HAMAP" id="MF_00201">
    <property type="entry name" value="RecO"/>
    <property type="match status" value="1"/>
</dbReference>
<evidence type="ECO:0000256" key="3">
    <source>
        <dbReference type="ARBA" id="ARBA00022763"/>
    </source>
</evidence>
<keyword evidence="4 7" id="KW-0233">DNA recombination</keyword>
<organism evidence="9 10">
    <name type="scientific">Pseudobutyrivibrio xylanivorans</name>
    <dbReference type="NCBI Taxonomy" id="185007"/>
    <lineage>
        <taxon>Bacteria</taxon>
        <taxon>Bacillati</taxon>
        <taxon>Bacillota</taxon>
        <taxon>Clostridia</taxon>
        <taxon>Lachnospirales</taxon>
        <taxon>Lachnospiraceae</taxon>
        <taxon>Pseudobutyrivibrio</taxon>
    </lineage>
</organism>
<evidence type="ECO:0000256" key="5">
    <source>
        <dbReference type="ARBA" id="ARBA00023204"/>
    </source>
</evidence>
<keyword evidence="5 7" id="KW-0234">DNA repair</keyword>
<reference evidence="9 10" key="1">
    <citation type="submission" date="2016-10" db="EMBL/GenBank/DDBJ databases">
        <authorList>
            <person name="de Groot N.N."/>
        </authorList>
    </citation>
    <scope>NUCLEOTIDE SEQUENCE [LARGE SCALE GENOMIC DNA]</scope>
    <source>
        <strain evidence="9 10">DSM 10317</strain>
    </source>
</reference>